<evidence type="ECO:0000256" key="3">
    <source>
        <dbReference type="ARBA" id="ARBA00022692"/>
    </source>
</evidence>
<comment type="caution">
    <text evidence="22">The sequence shown here is derived from an EMBL/GenBank/DDBJ whole genome shotgun (WGS) entry which is preliminary data.</text>
</comment>
<keyword evidence="7 18" id="KW-0406">Ion transport</keyword>
<comment type="subcellular location">
    <subcellularLocation>
        <location evidence="17">Postsynaptic cell membrane</location>
        <topology evidence="17">Multi-pass membrane protein</topology>
    </subcellularLocation>
</comment>
<dbReference type="GO" id="GO:0005230">
    <property type="term" value="F:extracellular ligand-gated monoatomic ion channel activity"/>
    <property type="evidence" value="ECO:0007669"/>
    <property type="project" value="InterPro"/>
</dbReference>
<evidence type="ECO:0000256" key="15">
    <source>
        <dbReference type="ARBA" id="ARBA00023286"/>
    </source>
</evidence>
<keyword evidence="15" id="KW-1071">Ligand-gated ion channel</keyword>
<dbReference type="SUPFAM" id="SSF63712">
    <property type="entry name" value="Nicotinic receptor ligand binding domain-like"/>
    <property type="match status" value="1"/>
</dbReference>
<keyword evidence="10" id="KW-0675">Receptor</keyword>
<evidence type="ECO:0000256" key="12">
    <source>
        <dbReference type="ARBA" id="ARBA00023180"/>
    </source>
</evidence>
<accession>A0A7K4R7V5</accession>
<evidence type="ECO:0000259" key="21">
    <source>
        <dbReference type="Pfam" id="PF02932"/>
    </source>
</evidence>
<evidence type="ECO:0000256" key="10">
    <source>
        <dbReference type="ARBA" id="ARBA00023170"/>
    </source>
</evidence>
<keyword evidence="16 18" id="KW-0407">Ion channel</keyword>
<dbReference type="GO" id="GO:0034707">
    <property type="term" value="C:chloride channel complex"/>
    <property type="evidence" value="ECO:0007669"/>
    <property type="project" value="UniProtKB-KW"/>
</dbReference>
<dbReference type="InterPro" id="IPR036719">
    <property type="entry name" value="Neuro-gated_channel_TM_sf"/>
</dbReference>
<dbReference type="GO" id="GO:0004890">
    <property type="term" value="F:GABA-A receptor activity"/>
    <property type="evidence" value="ECO:0007669"/>
    <property type="project" value="InterPro"/>
</dbReference>
<dbReference type="PRINTS" id="PR00252">
    <property type="entry name" value="NRIONCHANNEL"/>
</dbReference>
<evidence type="ECO:0000256" key="8">
    <source>
        <dbReference type="ARBA" id="ARBA00023136"/>
    </source>
</evidence>
<dbReference type="GO" id="GO:0005254">
    <property type="term" value="F:chloride channel activity"/>
    <property type="evidence" value="ECO:0007669"/>
    <property type="project" value="UniProtKB-KW"/>
</dbReference>
<evidence type="ECO:0000256" key="7">
    <source>
        <dbReference type="ARBA" id="ARBA00023065"/>
    </source>
</evidence>
<feature type="transmembrane region" description="Helical" evidence="18">
    <location>
        <begin position="257"/>
        <end position="273"/>
    </location>
</feature>
<keyword evidence="3 18" id="KW-0812">Transmembrane</keyword>
<dbReference type="GO" id="GO:0045211">
    <property type="term" value="C:postsynaptic membrane"/>
    <property type="evidence" value="ECO:0007669"/>
    <property type="project" value="UniProtKB-SubCell"/>
</dbReference>
<sequence length="548" mass="60331">MVSAKEPAIAMSSGLSIALLHCLCLATCLTGPPGQSKKEEKLWPENFTSILNSLLDGYDNRLRPGFGGPVTEVKTDIYVTSFGPVSDVEMEYTMDVFFRQTWVDKRLKYDGPIEILRLNNLMVSKVWTPDTFFRNGKKSVAHNMTAPNKLFRIMRNGTILYTMRLTISAECPMRLVDFPMDGHACPLKFGSYAYPKSEMIYTWTKGPEKSVEVPEESSSLVQYDLLGHTVSSETIKSITGRNLVSKNQLEVKLTCNIAQSFFPCLSLIALFYFDSAVLLLYFFEGITTVLTMTTLSISARHSLPKVSYATAMDWFIAVCFAFVFSALIEFAAVNYFTNIQMEKAKRKTVKSLLEFPVAPVQRKRSTEETLTSTDANSNVRKRTNATVQSEADGGSRIDTRHSSIQPPSVAQGSSDITPHSLSASSPNPFTRINASETLSSARATPPAPPSTPILTGFVSQHATAGSPSIQHLLGSRLEQIQTTTPNTLGASAKPSAVTPPAPPASHSGTSKIDKYARILFPVTFGAFNMVYWVVYLSKDTMEKSESLM</sequence>
<feature type="compositionally biased region" description="Polar residues" evidence="19">
    <location>
        <begin position="402"/>
        <end position="431"/>
    </location>
</feature>
<keyword evidence="11" id="KW-0869">Chloride channel</keyword>
<dbReference type="Gene3D" id="2.70.170.10">
    <property type="entry name" value="Neurotransmitter-gated ion-channel ligand-binding domain"/>
    <property type="match status" value="1"/>
</dbReference>
<feature type="non-terminal residue" evidence="22">
    <location>
        <position position="1"/>
    </location>
</feature>
<keyword evidence="6" id="KW-0770">Synapse</keyword>
<evidence type="ECO:0000259" key="20">
    <source>
        <dbReference type="Pfam" id="PF02931"/>
    </source>
</evidence>
<dbReference type="InterPro" id="IPR005434">
    <property type="entry name" value="GABBAa4_rcpt"/>
</dbReference>
<evidence type="ECO:0000313" key="22">
    <source>
        <dbReference type="EMBL" id="NWQ69358.1"/>
    </source>
</evidence>
<dbReference type="FunFam" id="2.70.170.10:FF:000001">
    <property type="entry name" value="Gamma-aminobutyric acid A receptor subunit alpha-2"/>
    <property type="match status" value="1"/>
</dbReference>
<keyword evidence="9" id="KW-1015">Disulfide bond</keyword>
<evidence type="ECO:0000256" key="14">
    <source>
        <dbReference type="ARBA" id="ARBA00023257"/>
    </source>
</evidence>
<dbReference type="PRINTS" id="PR01617">
    <property type="entry name" value="GABAARALPHA4"/>
</dbReference>
<gene>
    <name evidence="22" type="primary">Gabra4</name>
    <name evidence="22" type="ORF">NEOCIN_R06907</name>
</gene>
<organism evidence="22 23">
    <name type="scientific">Neopipo cinnamomea</name>
    <dbReference type="NCBI Taxonomy" id="456388"/>
    <lineage>
        <taxon>Eukaryota</taxon>
        <taxon>Metazoa</taxon>
        <taxon>Chordata</taxon>
        <taxon>Craniata</taxon>
        <taxon>Vertebrata</taxon>
        <taxon>Euteleostomi</taxon>
        <taxon>Archelosauria</taxon>
        <taxon>Archosauria</taxon>
        <taxon>Dinosauria</taxon>
        <taxon>Saurischia</taxon>
        <taxon>Theropoda</taxon>
        <taxon>Coelurosauria</taxon>
        <taxon>Aves</taxon>
        <taxon>Neognathae</taxon>
        <taxon>Neoaves</taxon>
        <taxon>Telluraves</taxon>
        <taxon>Australaves</taxon>
        <taxon>Passeriformes</taxon>
        <taxon>Tyrannidae</taxon>
        <taxon>Neopipo</taxon>
    </lineage>
</organism>
<dbReference type="GO" id="GO:0007214">
    <property type="term" value="P:gamma-aminobutyric acid signaling pathway"/>
    <property type="evidence" value="ECO:0007669"/>
    <property type="project" value="InterPro"/>
</dbReference>
<evidence type="ECO:0000256" key="2">
    <source>
        <dbReference type="ARBA" id="ARBA00022475"/>
    </source>
</evidence>
<proteinExistence type="inferred from homology"/>
<dbReference type="PANTHER" id="PTHR18945">
    <property type="entry name" value="NEUROTRANSMITTER GATED ION CHANNEL"/>
    <property type="match status" value="1"/>
</dbReference>
<feature type="domain" description="Neurotransmitter-gated ion-channel ligand-binding" evidence="20">
    <location>
        <begin position="49"/>
        <end position="247"/>
    </location>
</feature>
<evidence type="ECO:0000256" key="18">
    <source>
        <dbReference type="RuleBase" id="RU000687"/>
    </source>
</evidence>
<evidence type="ECO:0000256" key="19">
    <source>
        <dbReference type="SAM" id="MobiDB-lite"/>
    </source>
</evidence>
<evidence type="ECO:0000256" key="11">
    <source>
        <dbReference type="ARBA" id="ARBA00023173"/>
    </source>
</evidence>
<keyword evidence="23" id="KW-1185">Reference proteome</keyword>
<keyword evidence="1 18" id="KW-0813">Transport</keyword>
<feature type="transmembrane region" description="Helical" evidence="18">
    <location>
        <begin position="314"/>
        <end position="337"/>
    </location>
</feature>
<dbReference type="EMBL" id="VYZA01000940">
    <property type="protein sequence ID" value="NWQ69358.1"/>
    <property type="molecule type" value="Genomic_DNA"/>
</dbReference>
<keyword evidence="2" id="KW-1003">Cell membrane</keyword>
<feature type="signal peptide" evidence="18">
    <location>
        <begin position="1"/>
        <end position="30"/>
    </location>
</feature>
<feature type="non-terminal residue" evidence="22">
    <location>
        <position position="548"/>
    </location>
</feature>
<keyword evidence="5 18" id="KW-1133">Transmembrane helix</keyword>
<evidence type="ECO:0000256" key="4">
    <source>
        <dbReference type="ARBA" id="ARBA00022729"/>
    </source>
</evidence>
<evidence type="ECO:0000256" key="6">
    <source>
        <dbReference type="ARBA" id="ARBA00023018"/>
    </source>
</evidence>
<keyword evidence="14" id="KW-0628">Postsynaptic cell membrane</keyword>
<dbReference type="InterPro" id="IPR006028">
    <property type="entry name" value="GABAA/Glycine_rcpt"/>
</dbReference>
<dbReference type="Pfam" id="PF02932">
    <property type="entry name" value="Neur_chan_memb"/>
    <property type="match status" value="1"/>
</dbReference>
<dbReference type="PRINTS" id="PR01079">
    <property type="entry name" value="GABAARALPHA"/>
</dbReference>
<protein>
    <submittedName>
        <fullName evidence="22">GBRA4 protein</fullName>
    </submittedName>
</protein>
<dbReference type="SUPFAM" id="SSF90112">
    <property type="entry name" value="Neurotransmitter-gated ion-channel transmembrane pore"/>
    <property type="match status" value="1"/>
</dbReference>
<keyword evidence="8 18" id="KW-0472">Membrane</keyword>
<comment type="similarity">
    <text evidence="18">Belongs to the ligand-gated ion channel (TC 1.A.9) family.</text>
</comment>
<dbReference type="Proteomes" id="UP000556200">
    <property type="component" value="Unassembled WGS sequence"/>
</dbReference>
<evidence type="ECO:0000313" key="23">
    <source>
        <dbReference type="Proteomes" id="UP000556200"/>
    </source>
</evidence>
<dbReference type="InterPro" id="IPR006029">
    <property type="entry name" value="Neurotrans-gated_channel_TM"/>
</dbReference>
<dbReference type="InterPro" id="IPR006202">
    <property type="entry name" value="Neur_chan_lig-bd"/>
</dbReference>
<dbReference type="AlphaFoldDB" id="A0A7K4R7V5"/>
<dbReference type="InterPro" id="IPR006201">
    <property type="entry name" value="Neur_channel"/>
</dbReference>
<dbReference type="InterPro" id="IPR038050">
    <property type="entry name" value="Neuro_actylchol_rec"/>
</dbReference>
<evidence type="ECO:0000256" key="9">
    <source>
        <dbReference type="ARBA" id="ARBA00023157"/>
    </source>
</evidence>
<keyword evidence="12" id="KW-0325">Glycoprotein</keyword>
<evidence type="ECO:0000256" key="1">
    <source>
        <dbReference type="ARBA" id="ARBA00022448"/>
    </source>
</evidence>
<keyword evidence="13" id="KW-0868">Chloride</keyword>
<feature type="chain" id="PRO_5029935940" evidence="18">
    <location>
        <begin position="31"/>
        <end position="548"/>
    </location>
</feature>
<dbReference type="InterPro" id="IPR001390">
    <property type="entry name" value="GABAAa_rcpt"/>
</dbReference>
<feature type="compositionally biased region" description="Polar residues" evidence="19">
    <location>
        <begin position="368"/>
        <end position="389"/>
    </location>
</feature>
<keyword evidence="4 18" id="KW-0732">Signal</keyword>
<dbReference type="InterPro" id="IPR018000">
    <property type="entry name" value="Neurotransmitter_ion_chnl_CS"/>
</dbReference>
<feature type="region of interest" description="Disordered" evidence="19">
    <location>
        <begin position="364"/>
        <end position="431"/>
    </location>
</feature>
<feature type="region of interest" description="Disordered" evidence="19">
    <location>
        <begin position="486"/>
        <end position="508"/>
    </location>
</feature>
<feature type="transmembrane region" description="Helical" evidence="18">
    <location>
        <begin position="515"/>
        <end position="534"/>
    </location>
</feature>
<reference evidence="22 23" key="1">
    <citation type="submission" date="2019-09" db="EMBL/GenBank/DDBJ databases">
        <title>Bird 10,000 Genomes (B10K) Project - Family phase.</title>
        <authorList>
            <person name="Zhang G."/>
        </authorList>
    </citation>
    <scope>NUCLEOTIDE SEQUENCE [LARGE SCALE GENOMIC DNA]</scope>
    <source>
        <strain evidence="22">B10K-DU-004-15</strain>
        <tissue evidence="22">Mixed tissue sample</tissue>
    </source>
</reference>
<comment type="caution">
    <text evidence="18">Lacks conserved residue(s) required for the propagation of feature annotation.</text>
</comment>
<dbReference type="Gene3D" id="1.20.58.390">
    <property type="entry name" value="Neurotransmitter-gated ion-channel transmembrane domain"/>
    <property type="match status" value="1"/>
</dbReference>
<evidence type="ECO:0000256" key="5">
    <source>
        <dbReference type="ARBA" id="ARBA00022989"/>
    </source>
</evidence>
<feature type="domain" description="Neurotransmitter-gated ion-channel transmembrane" evidence="21">
    <location>
        <begin position="285"/>
        <end position="532"/>
    </location>
</feature>
<dbReference type="InterPro" id="IPR036734">
    <property type="entry name" value="Neur_chan_lig-bd_sf"/>
</dbReference>
<evidence type="ECO:0000256" key="13">
    <source>
        <dbReference type="ARBA" id="ARBA00023214"/>
    </source>
</evidence>
<dbReference type="Pfam" id="PF02931">
    <property type="entry name" value="Neur_chan_LBD"/>
    <property type="match status" value="1"/>
</dbReference>
<evidence type="ECO:0000256" key="16">
    <source>
        <dbReference type="ARBA" id="ARBA00023303"/>
    </source>
</evidence>
<dbReference type="PROSITE" id="PS00236">
    <property type="entry name" value="NEUROTR_ION_CHANNEL"/>
    <property type="match status" value="1"/>
</dbReference>
<dbReference type="PRINTS" id="PR00253">
    <property type="entry name" value="GABAARECEPTR"/>
</dbReference>
<name>A0A7K4R7V5_9TYRA</name>
<evidence type="ECO:0000256" key="17">
    <source>
        <dbReference type="ARBA" id="ARBA00034104"/>
    </source>
</evidence>